<dbReference type="Gene3D" id="1.10.3230.30">
    <property type="entry name" value="Phage gp6-like head-tail connector protein"/>
    <property type="match status" value="1"/>
</dbReference>
<dbReference type="AlphaFoldDB" id="A0A926EJA2"/>
<accession>A0A926EJA2</accession>
<dbReference type="CDD" id="cd08054">
    <property type="entry name" value="gp6"/>
    <property type="match status" value="1"/>
</dbReference>
<dbReference type="Proteomes" id="UP000655830">
    <property type="component" value="Unassembled WGS sequence"/>
</dbReference>
<dbReference type="EMBL" id="JACRSY010000051">
    <property type="protein sequence ID" value="MBC8581434.1"/>
    <property type="molecule type" value="Genomic_DNA"/>
</dbReference>
<dbReference type="InterPro" id="IPR021146">
    <property type="entry name" value="Phage_gp6-like_head-tail"/>
</dbReference>
<sequence>MKLSEIDLSLVKEYLRQDGDEDDRLIIAIIEASKSYICNYTGQSIDQLEGYEDVTIAVLVLIAEFYDNRTINVNDRLNLRMNTMLEGLLGRHSVNLL</sequence>
<dbReference type="InterPro" id="IPR006450">
    <property type="entry name" value="Phage_HK97_gp6-like"/>
</dbReference>
<dbReference type="NCBIfam" id="TIGR01560">
    <property type="entry name" value="put_DNA_pack"/>
    <property type="match status" value="1"/>
</dbReference>
<protein>
    <submittedName>
        <fullName evidence="1">Phage gp6-like head-tail connector protein</fullName>
    </submittedName>
</protein>
<dbReference type="Pfam" id="PF05135">
    <property type="entry name" value="Phage_connect_1"/>
    <property type="match status" value="1"/>
</dbReference>
<comment type="caution">
    <text evidence="1">The sequence shown here is derived from an EMBL/GenBank/DDBJ whole genome shotgun (WGS) entry which is preliminary data.</text>
</comment>
<proteinExistence type="predicted"/>
<keyword evidence="2" id="KW-1185">Reference proteome</keyword>
<reference evidence="1" key="1">
    <citation type="submission" date="2020-08" db="EMBL/GenBank/DDBJ databases">
        <title>Genome public.</title>
        <authorList>
            <person name="Liu C."/>
            <person name="Sun Q."/>
        </authorList>
    </citation>
    <scope>NUCLEOTIDE SEQUENCE</scope>
    <source>
        <strain evidence="1">NSJ-12</strain>
    </source>
</reference>
<gene>
    <name evidence="1" type="ORF">H8718_18245</name>
</gene>
<dbReference type="RefSeq" id="WP_249334356.1">
    <property type="nucleotide sequence ID" value="NZ_JACRSY010000051.1"/>
</dbReference>
<organism evidence="1 2">
    <name type="scientific">Zhenhengia yiwuensis</name>
    <dbReference type="NCBI Taxonomy" id="2763666"/>
    <lineage>
        <taxon>Bacteria</taxon>
        <taxon>Bacillati</taxon>
        <taxon>Bacillota</taxon>
        <taxon>Clostridia</taxon>
        <taxon>Lachnospirales</taxon>
        <taxon>Lachnospiraceae</taxon>
        <taxon>Zhenhengia</taxon>
    </lineage>
</organism>
<evidence type="ECO:0000313" key="1">
    <source>
        <dbReference type="EMBL" id="MBC8581434.1"/>
    </source>
</evidence>
<name>A0A926EJA2_9FIRM</name>
<evidence type="ECO:0000313" key="2">
    <source>
        <dbReference type="Proteomes" id="UP000655830"/>
    </source>
</evidence>